<protein>
    <submittedName>
        <fullName evidence="3">50S ribosomal protein L5</fullName>
    </submittedName>
</protein>
<proteinExistence type="predicted"/>
<dbReference type="WBParaSite" id="TCLT_0000143001-mRNA-1">
    <property type="protein sequence ID" value="TCLT_0000143001-mRNA-1"/>
    <property type="gene ID" value="TCLT_0000143001"/>
</dbReference>
<organism evidence="3">
    <name type="scientific">Thelazia callipaeda</name>
    <name type="common">Oriental eyeworm</name>
    <name type="synonym">Parasitic nematode</name>
    <dbReference type="NCBI Taxonomy" id="103827"/>
    <lineage>
        <taxon>Eukaryota</taxon>
        <taxon>Metazoa</taxon>
        <taxon>Ecdysozoa</taxon>
        <taxon>Nematoda</taxon>
        <taxon>Chromadorea</taxon>
        <taxon>Rhabditida</taxon>
        <taxon>Spirurina</taxon>
        <taxon>Spiruromorpha</taxon>
        <taxon>Thelazioidea</taxon>
        <taxon>Thelaziidae</taxon>
        <taxon>Thelazia</taxon>
    </lineage>
</organism>
<evidence type="ECO:0000313" key="1">
    <source>
        <dbReference type="EMBL" id="VDM96866.1"/>
    </source>
</evidence>
<sequence>MRRPYVENKQLDRPQALAGPVATMVVQLPRRKVVAV</sequence>
<dbReference type="EMBL" id="UYYF01000184">
    <property type="protein sequence ID" value="VDM96866.1"/>
    <property type="molecule type" value="Genomic_DNA"/>
</dbReference>
<dbReference type="Proteomes" id="UP000276776">
    <property type="component" value="Unassembled WGS sequence"/>
</dbReference>
<accession>A0A0N5CMP5</accession>
<gene>
    <name evidence="1" type="ORF">TCLT_LOCUS1431</name>
</gene>
<name>A0A0N5CMP5_THECL</name>
<reference evidence="1 2" key="2">
    <citation type="submission" date="2018-11" db="EMBL/GenBank/DDBJ databases">
        <authorList>
            <consortium name="Pathogen Informatics"/>
        </authorList>
    </citation>
    <scope>NUCLEOTIDE SEQUENCE [LARGE SCALE GENOMIC DNA]</scope>
</reference>
<evidence type="ECO:0000313" key="2">
    <source>
        <dbReference type="Proteomes" id="UP000276776"/>
    </source>
</evidence>
<evidence type="ECO:0000313" key="3">
    <source>
        <dbReference type="WBParaSite" id="TCLT_0000143001-mRNA-1"/>
    </source>
</evidence>
<reference evidence="3" key="1">
    <citation type="submission" date="2017-02" db="UniProtKB">
        <authorList>
            <consortium name="WormBaseParasite"/>
        </authorList>
    </citation>
    <scope>IDENTIFICATION</scope>
</reference>
<dbReference type="AlphaFoldDB" id="A0A0N5CMP5"/>
<keyword evidence="2" id="KW-1185">Reference proteome</keyword>